<comment type="caution">
    <text evidence="1">The sequence shown here is derived from an EMBL/GenBank/DDBJ whole genome shotgun (WGS) entry which is preliminary data.</text>
</comment>
<keyword evidence="2" id="KW-1185">Reference proteome</keyword>
<dbReference type="EMBL" id="CARXXK010000002">
    <property type="protein sequence ID" value="CAI6352762.1"/>
    <property type="molecule type" value="Genomic_DNA"/>
</dbReference>
<sequence>MIVQNRSQFIPVAGALARARTSGRYTCIGVVSSGDNIKASPWAARSPSPLTGLSPASLSPSASWASLRPDEGDAVRTEFSSWSRTGLPEVLAGCSEGVGSRQDRGRGVRSVVRVIVRVDLGVEKADVALLGAREGLPVSELDVSALESSISSSEELVA</sequence>
<protein>
    <submittedName>
        <fullName evidence="1">Uncharacterized protein</fullName>
    </submittedName>
</protein>
<evidence type="ECO:0000313" key="2">
    <source>
        <dbReference type="Proteomes" id="UP001160148"/>
    </source>
</evidence>
<evidence type="ECO:0000313" key="1">
    <source>
        <dbReference type="EMBL" id="CAI6352762.1"/>
    </source>
</evidence>
<dbReference type="Proteomes" id="UP001160148">
    <property type="component" value="Unassembled WGS sequence"/>
</dbReference>
<organism evidence="1 2">
    <name type="scientific">Macrosiphum euphorbiae</name>
    <name type="common">potato aphid</name>
    <dbReference type="NCBI Taxonomy" id="13131"/>
    <lineage>
        <taxon>Eukaryota</taxon>
        <taxon>Metazoa</taxon>
        <taxon>Ecdysozoa</taxon>
        <taxon>Arthropoda</taxon>
        <taxon>Hexapoda</taxon>
        <taxon>Insecta</taxon>
        <taxon>Pterygota</taxon>
        <taxon>Neoptera</taxon>
        <taxon>Paraneoptera</taxon>
        <taxon>Hemiptera</taxon>
        <taxon>Sternorrhyncha</taxon>
        <taxon>Aphidomorpha</taxon>
        <taxon>Aphidoidea</taxon>
        <taxon>Aphididae</taxon>
        <taxon>Macrosiphini</taxon>
        <taxon>Macrosiphum</taxon>
    </lineage>
</organism>
<proteinExistence type="predicted"/>
<name>A0AAV0WAC0_9HEMI</name>
<accession>A0AAV0WAC0</accession>
<gene>
    <name evidence="1" type="ORF">MEUPH1_LOCUS8964</name>
</gene>
<reference evidence="1 2" key="1">
    <citation type="submission" date="2023-01" db="EMBL/GenBank/DDBJ databases">
        <authorList>
            <person name="Whitehead M."/>
        </authorList>
    </citation>
    <scope>NUCLEOTIDE SEQUENCE [LARGE SCALE GENOMIC DNA]</scope>
</reference>
<dbReference type="AlphaFoldDB" id="A0AAV0WAC0"/>